<protein>
    <recommendedName>
        <fullName evidence="4">Secondary thiamine-phosphate synthase enzyme</fullName>
    </recommendedName>
</protein>
<keyword evidence="3" id="KW-1185">Reference proteome</keyword>
<dbReference type="NCBIfam" id="TIGR00149">
    <property type="entry name" value="TIGR00149_YjbQ"/>
    <property type="match status" value="1"/>
</dbReference>
<dbReference type="EMBL" id="CP036279">
    <property type="protein sequence ID" value="QDU59206.1"/>
    <property type="molecule type" value="Genomic_DNA"/>
</dbReference>
<reference evidence="2 3" key="1">
    <citation type="submission" date="2019-02" db="EMBL/GenBank/DDBJ databases">
        <title>Deep-cultivation of Planctomycetes and their phenomic and genomic characterization uncovers novel biology.</title>
        <authorList>
            <person name="Wiegand S."/>
            <person name="Jogler M."/>
            <person name="Boedeker C."/>
            <person name="Pinto D."/>
            <person name="Vollmers J."/>
            <person name="Rivas-Marin E."/>
            <person name="Kohn T."/>
            <person name="Peeters S.H."/>
            <person name="Heuer A."/>
            <person name="Rast P."/>
            <person name="Oberbeckmann S."/>
            <person name="Bunk B."/>
            <person name="Jeske O."/>
            <person name="Meyerdierks A."/>
            <person name="Storesund J.E."/>
            <person name="Kallscheuer N."/>
            <person name="Luecker S."/>
            <person name="Lage O.M."/>
            <person name="Pohl T."/>
            <person name="Merkel B.J."/>
            <person name="Hornburger P."/>
            <person name="Mueller R.-W."/>
            <person name="Bruemmer F."/>
            <person name="Labrenz M."/>
            <person name="Spormann A.M."/>
            <person name="Op den Camp H."/>
            <person name="Overmann J."/>
            <person name="Amann R."/>
            <person name="Jetten M.S.M."/>
            <person name="Mascher T."/>
            <person name="Medema M.H."/>
            <person name="Devos D.P."/>
            <person name="Kaster A.-K."/>
            <person name="Ovreas L."/>
            <person name="Rohde M."/>
            <person name="Galperin M.Y."/>
            <person name="Jogler C."/>
        </authorList>
    </citation>
    <scope>NUCLEOTIDE SEQUENCE [LARGE SCALE GENOMIC DNA]</scope>
    <source>
        <strain evidence="2 3">Pan216</strain>
    </source>
</reference>
<evidence type="ECO:0000313" key="2">
    <source>
        <dbReference type="EMBL" id="QDU59206.1"/>
    </source>
</evidence>
<dbReference type="Pfam" id="PF01894">
    <property type="entry name" value="YjbQ"/>
    <property type="match status" value="1"/>
</dbReference>
<dbReference type="Proteomes" id="UP000317093">
    <property type="component" value="Chromosome"/>
</dbReference>
<dbReference type="InterPro" id="IPR001602">
    <property type="entry name" value="UPF0047_YjbQ-like"/>
</dbReference>
<dbReference type="PANTHER" id="PTHR30615">
    <property type="entry name" value="UNCHARACTERIZED PROTEIN YJBQ-RELATED"/>
    <property type="match status" value="1"/>
</dbReference>
<name>A0A518AWW1_9BACT</name>
<proteinExistence type="inferred from homology"/>
<evidence type="ECO:0000256" key="1">
    <source>
        <dbReference type="ARBA" id="ARBA00005534"/>
    </source>
</evidence>
<evidence type="ECO:0008006" key="4">
    <source>
        <dbReference type="Google" id="ProtNLM"/>
    </source>
</evidence>
<dbReference type="AlphaFoldDB" id="A0A518AWW1"/>
<evidence type="ECO:0000313" key="3">
    <source>
        <dbReference type="Proteomes" id="UP000317093"/>
    </source>
</evidence>
<dbReference type="PANTHER" id="PTHR30615:SF8">
    <property type="entry name" value="UPF0047 PROTEIN C4A8.02C"/>
    <property type="match status" value="1"/>
</dbReference>
<organism evidence="2 3">
    <name type="scientific">Kolteria novifilia</name>
    <dbReference type="NCBI Taxonomy" id="2527975"/>
    <lineage>
        <taxon>Bacteria</taxon>
        <taxon>Pseudomonadati</taxon>
        <taxon>Planctomycetota</taxon>
        <taxon>Planctomycetia</taxon>
        <taxon>Kolteriales</taxon>
        <taxon>Kolteriaceae</taxon>
        <taxon>Kolteria</taxon>
    </lineage>
</organism>
<comment type="similarity">
    <text evidence="1">Belongs to the UPF0047 family.</text>
</comment>
<dbReference type="SUPFAM" id="SSF111038">
    <property type="entry name" value="YjbQ-like"/>
    <property type="match status" value="1"/>
</dbReference>
<gene>
    <name evidence="2" type="ORF">Pan216_00330</name>
</gene>
<sequence length="142" mass="15605">MPVQTHRCEVDSQGNAQVLHMTARVQSCLAEGTITDGIVTVFVVGSTASITTTEFEPGLVNTDLKSAYERVAPEDGYYEHEATWNDDNGHSHVRASLTGPSITVPLVDGRLVLGTWQQIVLIDFDTRPRQREIVVQVVGETR</sequence>
<accession>A0A518AWW1</accession>
<dbReference type="PIRSF" id="PIRSF004681">
    <property type="entry name" value="UCP004681"/>
    <property type="match status" value="1"/>
</dbReference>
<dbReference type="KEGG" id="knv:Pan216_00330"/>
<dbReference type="Gene3D" id="2.60.120.460">
    <property type="entry name" value="YjbQ-like"/>
    <property type="match status" value="1"/>
</dbReference>
<dbReference type="InterPro" id="IPR035917">
    <property type="entry name" value="YjbQ-like_sf"/>
</dbReference>
<dbReference type="PROSITE" id="PS01314">
    <property type="entry name" value="UPF0047"/>
    <property type="match status" value="1"/>
</dbReference>
<dbReference type="RefSeq" id="WP_145253223.1">
    <property type="nucleotide sequence ID" value="NZ_CP036279.1"/>
</dbReference>
<dbReference type="OrthoDB" id="9801725at2"/>